<dbReference type="Pfam" id="PF24842">
    <property type="entry name" value="UFD1_N2"/>
    <property type="match status" value="1"/>
</dbReference>
<dbReference type="Proteomes" id="UP000320333">
    <property type="component" value="Unassembled WGS sequence"/>
</dbReference>
<evidence type="ECO:0000313" key="7">
    <source>
        <dbReference type="EMBL" id="TPX63773.1"/>
    </source>
</evidence>
<comment type="similarity">
    <text evidence="1">Belongs to the UFD1 family.</text>
</comment>
<evidence type="ECO:0000256" key="3">
    <source>
        <dbReference type="ARBA" id="ARBA00074895"/>
    </source>
</evidence>
<dbReference type="EMBL" id="QEAP01000585">
    <property type="protein sequence ID" value="TPX63773.1"/>
    <property type="molecule type" value="Genomic_DNA"/>
</dbReference>
<feature type="domain" description="Ubiquitin fusion degradation protein UFD1 N-terminal subdomain 2" evidence="6">
    <location>
        <begin position="118"/>
        <end position="193"/>
    </location>
</feature>
<gene>
    <name evidence="7" type="ORF">CcCBS67573_g08592</name>
</gene>
<dbReference type="Pfam" id="PF03152">
    <property type="entry name" value="UFD1_N1"/>
    <property type="match status" value="1"/>
</dbReference>
<evidence type="ECO:0000259" key="6">
    <source>
        <dbReference type="Pfam" id="PF24842"/>
    </source>
</evidence>
<dbReference type="STRING" id="246404.A0A507EI43"/>
<evidence type="ECO:0000256" key="1">
    <source>
        <dbReference type="ARBA" id="ARBA00006043"/>
    </source>
</evidence>
<dbReference type="FunFam" id="2.40.40.50:FF:000001">
    <property type="entry name" value="Ubiquitin fusion degradation protein 1 homolog"/>
    <property type="match status" value="1"/>
</dbReference>
<keyword evidence="8" id="KW-1185">Reference proteome</keyword>
<dbReference type="InterPro" id="IPR055417">
    <property type="entry name" value="UFD1_N1"/>
</dbReference>
<dbReference type="InterPro" id="IPR042299">
    <property type="entry name" value="Ufd1-like_Nn"/>
</dbReference>
<comment type="caution">
    <text evidence="7">The sequence shown here is derived from an EMBL/GenBank/DDBJ whole genome shotgun (WGS) entry which is preliminary data.</text>
</comment>
<organism evidence="7 8">
    <name type="scientific">Chytriomyces confervae</name>
    <dbReference type="NCBI Taxonomy" id="246404"/>
    <lineage>
        <taxon>Eukaryota</taxon>
        <taxon>Fungi</taxon>
        <taxon>Fungi incertae sedis</taxon>
        <taxon>Chytridiomycota</taxon>
        <taxon>Chytridiomycota incertae sedis</taxon>
        <taxon>Chytridiomycetes</taxon>
        <taxon>Chytridiales</taxon>
        <taxon>Chytriomycetaceae</taxon>
        <taxon>Chytriomyces</taxon>
    </lineage>
</organism>
<dbReference type="PANTHER" id="PTHR12555:SF13">
    <property type="entry name" value="UBIQUITIN RECOGNITION FACTOR IN ER-ASSOCIATED DEGRADATION PROTEIN 1"/>
    <property type="match status" value="1"/>
</dbReference>
<dbReference type="PANTHER" id="PTHR12555">
    <property type="entry name" value="UBIQUITIN FUSION DEGRADATON PROTEIN 1"/>
    <property type="match status" value="1"/>
</dbReference>
<name>A0A507EI43_9FUNG</name>
<keyword evidence="2" id="KW-0833">Ubl conjugation pathway</keyword>
<evidence type="ECO:0000256" key="4">
    <source>
        <dbReference type="SAM" id="MobiDB-lite"/>
    </source>
</evidence>
<evidence type="ECO:0000256" key="2">
    <source>
        <dbReference type="ARBA" id="ARBA00022786"/>
    </source>
</evidence>
<dbReference type="GO" id="GO:0006511">
    <property type="term" value="P:ubiquitin-dependent protein catabolic process"/>
    <property type="evidence" value="ECO:0007669"/>
    <property type="project" value="InterPro"/>
</dbReference>
<feature type="domain" description="Ubiquitin fusion degradation protein UFD1 N-terminal subdomain 1" evidence="5">
    <location>
        <begin position="17"/>
        <end position="116"/>
    </location>
</feature>
<dbReference type="AlphaFoldDB" id="A0A507EI43"/>
<dbReference type="Gene3D" id="3.10.330.10">
    <property type="match status" value="1"/>
</dbReference>
<dbReference type="GO" id="GO:0034098">
    <property type="term" value="C:VCP-NPL4-UFD1 AAA ATPase complex"/>
    <property type="evidence" value="ECO:0007669"/>
    <property type="project" value="TreeGrafter"/>
</dbReference>
<reference evidence="7 8" key="1">
    <citation type="journal article" date="2019" name="Sci. Rep.">
        <title>Comparative genomics of chytrid fungi reveal insights into the obligate biotrophic and pathogenic lifestyle of Synchytrium endobioticum.</title>
        <authorList>
            <person name="van de Vossenberg B.T.L.H."/>
            <person name="Warris S."/>
            <person name="Nguyen H.D.T."/>
            <person name="van Gent-Pelzer M.P.E."/>
            <person name="Joly D.L."/>
            <person name="van de Geest H.C."/>
            <person name="Bonants P.J.M."/>
            <person name="Smith D.S."/>
            <person name="Levesque C.A."/>
            <person name="van der Lee T.A.J."/>
        </authorList>
    </citation>
    <scope>NUCLEOTIDE SEQUENCE [LARGE SCALE GENOMIC DNA]</scope>
    <source>
        <strain evidence="7 8">CBS 675.73</strain>
    </source>
</reference>
<protein>
    <recommendedName>
        <fullName evidence="3">Ubiquitin fusion degradation protein 1</fullName>
    </recommendedName>
</protein>
<dbReference type="OrthoDB" id="422728at2759"/>
<feature type="region of interest" description="Disordered" evidence="4">
    <location>
        <begin position="285"/>
        <end position="310"/>
    </location>
</feature>
<sequence>MDWNAPIGMHGLSRRTFNEYYRCYSIALMPGNEREGLNYGGKILLPPSALAKLSTLNIAYPMLFEVTNDAHKEHSSHAGVLEFIAEEGKAYLPQWMMNTLLIEEGSLARIKNVSLPLGRFVKLQPQSVDFLDITDPKAVLEKAIGQFACLTQNDIITIKYNSKLYDILIMESKPGNKGISVIETDLEVDFAAPLGYKEPERVPKQALPPSDSLASIESHTKSEAKGFAAFNGSGNRLSGKDSALNIKEDSKAPVPVSSEKFAPAALYLPHGKLFFGYPIVPFKKPGSESEEPEVPKFTGAGQTLRAAKKK</sequence>
<evidence type="ECO:0000259" key="5">
    <source>
        <dbReference type="Pfam" id="PF03152"/>
    </source>
</evidence>
<evidence type="ECO:0000313" key="8">
    <source>
        <dbReference type="Proteomes" id="UP000320333"/>
    </source>
</evidence>
<dbReference type="InterPro" id="IPR004854">
    <property type="entry name" value="Ufd1-like"/>
</dbReference>
<dbReference type="GO" id="GO:0036503">
    <property type="term" value="P:ERAD pathway"/>
    <property type="evidence" value="ECO:0007669"/>
    <property type="project" value="TreeGrafter"/>
</dbReference>
<dbReference type="InterPro" id="IPR055418">
    <property type="entry name" value="UFD1_N2"/>
</dbReference>
<dbReference type="GO" id="GO:0031593">
    <property type="term" value="F:polyubiquitin modification-dependent protein binding"/>
    <property type="evidence" value="ECO:0007669"/>
    <property type="project" value="TreeGrafter"/>
</dbReference>
<dbReference type="Gene3D" id="2.40.40.50">
    <property type="entry name" value="Ubiquitin fusion degradation protein UFD1, N-terminal domain"/>
    <property type="match status" value="1"/>
</dbReference>
<accession>A0A507EI43</accession>
<proteinExistence type="inferred from homology"/>